<reference evidence="9" key="1">
    <citation type="journal article" date="2019" name="Int. J. Syst. Evol. Microbiol.">
        <title>The Global Catalogue of Microorganisms (GCM) 10K type strain sequencing project: providing services to taxonomists for standard genome sequencing and annotation.</title>
        <authorList>
            <consortium name="The Broad Institute Genomics Platform"/>
            <consortium name="The Broad Institute Genome Sequencing Center for Infectious Disease"/>
            <person name="Wu L."/>
            <person name="Ma J."/>
        </authorList>
    </citation>
    <scope>NUCLEOTIDE SEQUENCE [LARGE SCALE GENOMIC DNA]</scope>
    <source>
        <strain evidence="9">CCUG 55491</strain>
    </source>
</reference>
<evidence type="ECO:0000256" key="5">
    <source>
        <dbReference type="ARBA" id="ARBA00023288"/>
    </source>
</evidence>
<dbReference type="PROSITE" id="PS51257">
    <property type="entry name" value="PROKAR_LIPOPROTEIN"/>
    <property type="match status" value="1"/>
</dbReference>
<sequence length="214" mass="22562">MIRRLLPVVPALAVVLALSACGFHLRNALTLPPDLGPVRVVSVDRYSPLAESLAQALTRAGATAADASTDAAAVLDLLSEQWGDTPVAVDEFGRTVELSLRYAVVFELRKADGTALVPRQTIELARDYISNPVNAIGTEGEREILQREMRREMTASVLRRIEAVSKSAQGAVIGSAPAALPIATDAARAAVEAADPVPSDADAPVEPEPTPVPR</sequence>
<dbReference type="Proteomes" id="UP001597090">
    <property type="component" value="Unassembled WGS sequence"/>
</dbReference>
<feature type="compositionally biased region" description="Low complexity" evidence="7">
    <location>
        <begin position="191"/>
        <end position="204"/>
    </location>
</feature>
<evidence type="ECO:0000313" key="8">
    <source>
        <dbReference type="EMBL" id="MFD0739541.1"/>
    </source>
</evidence>
<name>A0ABW2YNV7_9GAMM</name>
<evidence type="ECO:0000256" key="7">
    <source>
        <dbReference type="SAM" id="MobiDB-lite"/>
    </source>
</evidence>
<comment type="subcellular location">
    <subcellularLocation>
        <location evidence="6">Cell outer membrane</location>
        <topology evidence="6">Lipid-anchor</topology>
    </subcellularLocation>
</comment>
<keyword evidence="2 6" id="KW-0472">Membrane</keyword>
<dbReference type="RefSeq" id="WP_386812532.1">
    <property type="nucleotide sequence ID" value="NZ_JBHTIH010000003.1"/>
</dbReference>
<protein>
    <recommendedName>
        <fullName evidence="6">LPS-assembly lipoprotein LptE</fullName>
    </recommendedName>
</protein>
<dbReference type="Pfam" id="PF04390">
    <property type="entry name" value="LptE"/>
    <property type="match status" value="1"/>
</dbReference>
<dbReference type="HAMAP" id="MF_01186">
    <property type="entry name" value="LPS_assembly_LptE"/>
    <property type="match status" value="1"/>
</dbReference>
<dbReference type="PANTHER" id="PTHR38098:SF1">
    <property type="entry name" value="LPS-ASSEMBLY LIPOPROTEIN LPTE"/>
    <property type="match status" value="1"/>
</dbReference>
<keyword evidence="3 6" id="KW-0564">Palmitate</keyword>
<feature type="region of interest" description="Disordered" evidence="7">
    <location>
        <begin position="191"/>
        <end position="214"/>
    </location>
</feature>
<evidence type="ECO:0000256" key="2">
    <source>
        <dbReference type="ARBA" id="ARBA00023136"/>
    </source>
</evidence>
<keyword evidence="4 6" id="KW-0998">Cell outer membrane</keyword>
<gene>
    <name evidence="6 8" type="primary">lptE</name>
    <name evidence="8" type="ORF">ACFQZQ_09650</name>
</gene>
<dbReference type="InterPro" id="IPR007485">
    <property type="entry name" value="LPS_assembly_LptE"/>
</dbReference>
<organism evidence="8 9">
    <name type="scientific">Lysobacter koreensis</name>
    <dbReference type="NCBI Taxonomy" id="266122"/>
    <lineage>
        <taxon>Bacteria</taxon>
        <taxon>Pseudomonadati</taxon>
        <taxon>Pseudomonadota</taxon>
        <taxon>Gammaproteobacteria</taxon>
        <taxon>Lysobacterales</taxon>
        <taxon>Lysobacteraceae</taxon>
        <taxon>Lysobacter</taxon>
    </lineage>
</organism>
<evidence type="ECO:0000256" key="4">
    <source>
        <dbReference type="ARBA" id="ARBA00023237"/>
    </source>
</evidence>
<comment type="subunit">
    <text evidence="6">Component of the lipopolysaccharide transport and assembly complex. Interacts with LptD.</text>
</comment>
<comment type="similarity">
    <text evidence="6">Belongs to the LptE lipoprotein family.</text>
</comment>
<keyword evidence="1 6" id="KW-0732">Signal</keyword>
<comment type="function">
    <text evidence="6">Together with LptD, is involved in the assembly of lipopolysaccharide (LPS) at the surface of the outer membrane. Required for the proper assembly of LptD. Binds LPS and may serve as the LPS recognition site at the outer membrane.</text>
</comment>
<dbReference type="EMBL" id="JBHTIH010000003">
    <property type="protein sequence ID" value="MFD0739541.1"/>
    <property type="molecule type" value="Genomic_DNA"/>
</dbReference>
<evidence type="ECO:0000256" key="3">
    <source>
        <dbReference type="ARBA" id="ARBA00023139"/>
    </source>
</evidence>
<accession>A0ABW2YNV7</accession>
<evidence type="ECO:0000256" key="1">
    <source>
        <dbReference type="ARBA" id="ARBA00022729"/>
    </source>
</evidence>
<dbReference type="PANTHER" id="PTHR38098">
    <property type="entry name" value="LPS-ASSEMBLY LIPOPROTEIN LPTE"/>
    <property type="match status" value="1"/>
</dbReference>
<keyword evidence="9" id="KW-1185">Reference proteome</keyword>
<proteinExistence type="inferred from homology"/>
<evidence type="ECO:0000256" key="6">
    <source>
        <dbReference type="HAMAP-Rule" id="MF_01186"/>
    </source>
</evidence>
<comment type="caution">
    <text evidence="8">The sequence shown here is derived from an EMBL/GenBank/DDBJ whole genome shotgun (WGS) entry which is preliminary data.</text>
</comment>
<dbReference type="Gene3D" id="3.30.160.150">
    <property type="entry name" value="Lipoprotein like domain"/>
    <property type="match status" value="1"/>
</dbReference>
<evidence type="ECO:0000313" key="9">
    <source>
        <dbReference type="Proteomes" id="UP001597090"/>
    </source>
</evidence>
<keyword evidence="5 6" id="KW-0449">Lipoprotein</keyword>